<protein>
    <recommendedName>
        <fullName evidence="3">Peptidase C39-like domain-containing protein</fullName>
    </recommendedName>
</protein>
<accession>D9TGC2</accession>
<dbReference type="Proteomes" id="UP000000347">
    <property type="component" value="Chromosome"/>
</dbReference>
<sequence>MVKKLKKGRHKRIVISAIVFFTLLLLNLSDAFAENTVTYVELPVKKVRQAYSNWCWAAGCESILYYCKNYLGFGREATQWDIVKYIYGSYVNQGATLSDIQRALSDIQRVLSYYGVGSSRMYSVYGNTITNGQICEQIINLRSPIGINVPGHFAVLSGVWQYFDNGSLKNFVLVMDSAVGYIRTIPDSELRDNDFDWELIDAIKVYKP</sequence>
<organism evidence="1 2">
    <name type="scientific">Caldicellulosiruptor obsidiansis (strain ATCC BAA-2073 / JCM 16842 / OB47)</name>
    <dbReference type="NCBI Taxonomy" id="608506"/>
    <lineage>
        <taxon>Bacteria</taxon>
        <taxon>Bacillati</taxon>
        <taxon>Bacillota</taxon>
        <taxon>Bacillota incertae sedis</taxon>
        <taxon>Caldicellulosiruptorales</taxon>
        <taxon>Caldicellulosiruptoraceae</taxon>
        <taxon>Caldicellulosiruptor</taxon>
    </lineage>
</organism>
<proteinExistence type="predicted"/>
<evidence type="ECO:0000313" key="2">
    <source>
        <dbReference type="Proteomes" id="UP000000347"/>
    </source>
</evidence>
<dbReference type="STRING" id="608506.COB47_1977"/>
<evidence type="ECO:0008006" key="3">
    <source>
        <dbReference type="Google" id="ProtNLM"/>
    </source>
</evidence>
<keyword evidence="2" id="KW-1185">Reference proteome</keyword>
<dbReference type="eggNOG" id="COG3271">
    <property type="taxonomic scope" value="Bacteria"/>
</dbReference>
<dbReference type="RefSeq" id="WP_013291237.1">
    <property type="nucleotide sequence ID" value="NC_014392.1"/>
</dbReference>
<name>D9TGC2_CALOO</name>
<dbReference type="HOGENOM" id="CLU_1324407_0_0_9"/>
<dbReference type="OrthoDB" id="123420at2"/>
<evidence type="ECO:0000313" key="1">
    <source>
        <dbReference type="EMBL" id="ADL43242.1"/>
    </source>
</evidence>
<gene>
    <name evidence="1" type="ordered locus">COB47_1977</name>
</gene>
<reference evidence="1 2" key="1">
    <citation type="journal article" date="2010" name="J. Bacteriol.">
        <title>Complete genome sequence of the cellulolytic thermophile Caldicellulosiruptor obsidiansis OB47T.</title>
        <authorList>
            <person name="Elkins J.G."/>
            <person name="Lochner A."/>
            <person name="Hamilton-Brehm S.D."/>
            <person name="Davenport K.W."/>
            <person name="Podar M."/>
            <person name="Brown S.D."/>
            <person name="Land M.L."/>
            <person name="Hauser L.J."/>
            <person name="Klingeman D.M."/>
            <person name="Raman B."/>
            <person name="Goodwin L.A."/>
            <person name="Tapia R."/>
            <person name="Meincke L.J."/>
            <person name="Detter J.C."/>
            <person name="Bruce D.C."/>
            <person name="Han C.S."/>
            <person name="Palumbo A.V."/>
            <person name="Cottingham R.W."/>
            <person name="Keller M."/>
            <person name="Graham D.E."/>
        </authorList>
    </citation>
    <scope>NUCLEOTIDE SEQUENCE [LARGE SCALE GENOMIC DNA]</scope>
    <source>
        <strain evidence="2">ATCC BAA-2073 / strain OB47</strain>
    </source>
</reference>
<dbReference type="AlphaFoldDB" id="D9TGC2"/>
<dbReference type="KEGG" id="cob:COB47_1977"/>
<dbReference type="EMBL" id="CP002164">
    <property type="protein sequence ID" value="ADL43242.1"/>
    <property type="molecule type" value="Genomic_DNA"/>
</dbReference>